<dbReference type="EMBL" id="JACIHI010000028">
    <property type="protein sequence ID" value="MBB4443820.1"/>
    <property type="molecule type" value="Genomic_DNA"/>
</dbReference>
<comment type="caution">
    <text evidence="1">The sequence shown here is derived from an EMBL/GenBank/DDBJ whole genome shotgun (WGS) entry which is preliminary data.</text>
</comment>
<evidence type="ECO:0000313" key="2">
    <source>
        <dbReference type="Proteomes" id="UP000533724"/>
    </source>
</evidence>
<proteinExistence type="predicted"/>
<evidence type="ECO:0000313" key="1">
    <source>
        <dbReference type="EMBL" id="MBB4443820.1"/>
    </source>
</evidence>
<organism evidence="1 2">
    <name type="scientific">Rhizobium esperanzae</name>
    <dbReference type="NCBI Taxonomy" id="1967781"/>
    <lineage>
        <taxon>Bacteria</taxon>
        <taxon>Pseudomonadati</taxon>
        <taxon>Pseudomonadota</taxon>
        <taxon>Alphaproteobacteria</taxon>
        <taxon>Hyphomicrobiales</taxon>
        <taxon>Rhizobiaceae</taxon>
        <taxon>Rhizobium/Agrobacterium group</taxon>
        <taxon>Rhizobium</taxon>
    </lineage>
</organism>
<dbReference type="Proteomes" id="UP000533724">
    <property type="component" value="Unassembled WGS sequence"/>
</dbReference>
<accession>A0A7W6UT63</accession>
<dbReference type="AlphaFoldDB" id="A0A7W6UT63"/>
<reference evidence="1 2" key="1">
    <citation type="submission" date="2020-08" db="EMBL/GenBank/DDBJ databases">
        <title>Genomic Encyclopedia of Type Strains, Phase IV (KMG-V): Genome sequencing to study the core and pangenomes of soil and plant-associated prokaryotes.</title>
        <authorList>
            <person name="Whitman W."/>
        </authorList>
    </citation>
    <scope>NUCLEOTIDE SEQUENCE [LARGE SCALE GENOMIC DNA]</scope>
    <source>
        <strain evidence="1 2">SEMIA 414</strain>
    </source>
</reference>
<protein>
    <submittedName>
        <fullName evidence="1">Transposase</fullName>
    </submittedName>
</protein>
<name>A0A7W6UT63_9HYPH</name>
<dbReference type="Pfam" id="PF13384">
    <property type="entry name" value="HTH_23"/>
    <property type="match status" value="1"/>
</dbReference>
<sequence length="40" mass="4359">MMVRPLSLDLRRRIATALNDGMTVRAAAERFGISAATAVR</sequence>
<dbReference type="InterPro" id="IPR009057">
    <property type="entry name" value="Homeodomain-like_sf"/>
</dbReference>
<gene>
    <name evidence="1" type="ORF">GGE15_007130</name>
</gene>
<feature type="non-terminal residue" evidence="1">
    <location>
        <position position="40"/>
    </location>
</feature>
<dbReference type="SUPFAM" id="SSF46689">
    <property type="entry name" value="Homeodomain-like"/>
    <property type="match status" value="1"/>
</dbReference>